<keyword evidence="3" id="KW-1185">Reference proteome</keyword>
<organism evidence="2 3">
    <name type="scientific">Nannocystis exedens</name>
    <dbReference type="NCBI Taxonomy" id="54"/>
    <lineage>
        <taxon>Bacteria</taxon>
        <taxon>Pseudomonadati</taxon>
        <taxon>Myxococcota</taxon>
        <taxon>Polyangia</taxon>
        <taxon>Nannocystales</taxon>
        <taxon>Nannocystaceae</taxon>
        <taxon>Nannocystis</taxon>
    </lineage>
</organism>
<name>A0A1I1VMB6_9BACT</name>
<reference evidence="3" key="1">
    <citation type="submission" date="2016-10" db="EMBL/GenBank/DDBJ databases">
        <authorList>
            <person name="Varghese N."/>
            <person name="Submissions S."/>
        </authorList>
    </citation>
    <scope>NUCLEOTIDE SEQUENCE [LARGE SCALE GENOMIC DNA]</scope>
    <source>
        <strain evidence="3">ATCC 25963</strain>
    </source>
</reference>
<evidence type="ECO:0000313" key="3">
    <source>
        <dbReference type="Proteomes" id="UP000199400"/>
    </source>
</evidence>
<accession>A0A1I1VMB6</accession>
<protein>
    <submittedName>
        <fullName evidence="2">Uncharacterized protein</fullName>
    </submittedName>
</protein>
<keyword evidence="1" id="KW-0472">Membrane</keyword>
<keyword evidence="1" id="KW-1133">Transmembrane helix</keyword>
<gene>
    <name evidence="2" type="ORF">SAMN02745121_01776</name>
</gene>
<sequence length="215" mass="22521">MMKAFPSPTDLAPRHALAADLTLGGAVGTLFGLLVGLSGSTAVAAIAAVATALAGSVVVLRGSETAIRPARAGALAVAAVASLVFGTWLQRHDALGPTPAEDVAAWQAAGLSKREALTVTAGMWTGTPLQMAPAAPAAKAVDKSKLTPSKRMAKRSAEQYCADLERRKYTPAEELRSWKMRGDSWRQAAKFVETLPCGMRLKTMNELRALACGRH</sequence>
<evidence type="ECO:0000256" key="1">
    <source>
        <dbReference type="SAM" id="Phobius"/>
    </source>
</evidence>
<dbReference type="EMBL" id="FOMX01000005">
    <property type="protein sequence ID" value="SFD84051.1"/>
    <property type="molecule type" value="Genomic_DNA"/>
</dbReference>
<feature type="transmembrane region" description="Helical" evidence="1">
    <location>
        <begin position="72"/>
        <end position="89"/>
    </location>
</feature>
<keyword evidence="1" id="KW-0812">Transmembrane</keyword>
<feature type="transmembrane region" description="Helical" evidence="1">
    <location>
        <begin position="41"/>
        <end position="60"/>
    </location>
</feature>
<proteinExistence type="predicted"/>
<dbReference type="AlphaFoldDB" id="A0A1I1VMB6"/>
<dbReference type="RefSeq" id="WP_096330584.1">
    <property type="nucleotide sequence ID" value="NZ_FOMX01000005.1"/>
</dbReference>
<evidence type="ECO:0000313" key="2">
    <source>
        <dbReference type="EMBL" id="SFD84051.1"/>
    </source>
</evidence>
<dbReference type="Proteomes" id="UP000199400">
    <property type="component" value="Unassembled WGS sequence"/>
</dbReference>